<accession>A0A642UGH1</accession>
<dbReference type="Gene3D" id="3.30.360.10">
    <property type="entry name" value="Dihydrodipicolinate Reductase, domain 2"/>
    <property type="match status" value="1"/>
</dbReference>
<dbReference type="SUPFAM" id="SSF51735">
    <property type="entry name" value="NAD(P)-binding Rossmann-fold domains"/>
    <property type="match status" value="1"/>
</dbReference>
<evidence type="ECO:0008006" key="5">
    <source>
        <dbReference type="Google" id="ProtNLM"/>
    </source>
</evidence>
<evidence type="ECO:0000259" key="1">
    <source>
        <dbReference type="Pfam" id="PF01408"/>
    </source>
</evidence>
<evidence type="ECO:0000313" key="3">
    <source>
        <dbReference type="EMBL" id="KAA8898478.1"/>
    </source>
</evidence>
<dbReference type="InterPro" id="IPR013944">
    <property type="entry name" value="OxRdtase_put_C"/>
</dbReference>
<protein>
    <recommendedName>
        <fullName evidence="5">Gfo/Idh/MocA-like oxidoreductase N-terminal domain-containing protein</fullName>
    </recommendedName>
</protein>
<dbReference type="Gene3D" id="3.40.50.720">
    <property type="entry name" value="NAD(P)-binding Rossmann-like Domain"/>
    <property type="match status" value="1"/>
</dbReference>
<dbReference type="InterPro" id="IPR000683">
    <property type="entry name" value="Gfo/Idh/MocA-like_OxRdtase_N"/>
</dbReference>
<dbReference type="InterPro" id="IPR052515">
    <property type="entry name" value="Gfo/Idh/MocA_Oxidoreductase"/>
</dbReference>
<evidence type="ECO:0000259" key="2">
    <source>
        <dbReference type="Pfam" id="PF08635"/>
    </source>
</evidence>
<organism evidence="3 4">
    <name type="scientific">Trichomonascus ciferrii</name>
    <dbReference type="NCBI Taxonomy" id="44093"/>
    <lineage>
        <taxon>Eukaryota</taxon>
        <taxon>Fungi</taxon>
        <taxon>Dikarya</taxon>
        <taxon>Ascomycota</taxon>
        <taxon>Saccharomycotina</taxon>
        <taxon>Dipodascomycetes</taxon>
        <taxon>Dipodascales</taxon>
        <taxon>Trichomonascaceae</taxon>
        <taxon>Trichomonascus</taxon>
        <taxon>Trichomonascus ciferrii complex</taxon>
    </lineage>
</organism>
<dbReference type="EMBL" id="SWFS01000543">
    <property type="protein sequence ID" value="KAA8898478.1"/>
    <property type="molecule type" value="Genomic_DNA"/>
</dbReference>
<comment type="caution">
    <text evidence="3">The sequence shown here is derived from an EMBL/GenBank/DDBJ whole genome shotgun (WGS) entry which is preliminary data.</text>
</comment>
<dbReference type="Pfam" id="PF01408">
    <property type="entry name" value="GFO_IDH_MocA"/>
    <property type="match status" value="1"/>
</dbReference>
<name>A0A642UGH1_9ASCO</name>
<dbReference type="AlphaFoldDB" id="A0A642UGH1"/>
<dbReference type="OrthoDB" id="10250282at2759"/>
<dbReference type="SUPFAM" id="SSF55347">
    <property type="entry name" value="Glyceraldehyde-3-phosphate dehydrogenase-like, C-terminal domain"/>
    <property type="match status" value="1"/>
</dbReference>
<dbReference type="PANTHER" id="PTHR43249">
    <property type="entry name" value="UDP-N-ACETYL-2-AMINO-2-DEOXY-D-GLUCURONATE OXIDASE"/>
    <property type="match status" value="1"/>
</dbReference>
<reference evidence="3" key="1">
    <citation type="journal article" date="2019" name="G3 (Bethesda)">
        <title>Genome Assemblies of Two Rare Opportunistic Yeast Pathogens: Diutina rugosa (syn. Candida rugosa) and Trichomonascus ciferrii (syn. Candida ciferrii).</title>
        <authorList>
            <person name="Mixao V."/>
            <person name="Saus E."/>
            <person name="Hansen A.P."/>
            <person name="Lass-Florl C."/>
            <person name="Gabaldon T."/>
        </authorList>
    </citation>
    <scope>NUCLEOTIDE SEQUENCE</scope>
    <source>
        <strain evidence="3">CBS 4856</strain>
    </source>
</reference>
<feature type="domain" description="Gfo/Idh/MocA-like oxidoreductase N-terminal" evidence="1">
    <location>
        <begin position="10"/>
        <end position="159"/>
    </location>
</feature>
<dbReference type="VEuPathDB" id="FungiDB:TRICI_006540"/>
<sequence>MTQDRDVLSLVFVGAGDITFGNTQVTWNHSARIESILGRARLRVLALIDPSVQRVEHVLEQKANSEYAECYADTRRFADLHEAEPFLQGQQVDLVLCAAPPYFRGTTLEGRNLEQHVTRACGGRPVMFTEKPIAMTRPDEPQRLCGWLREHGAVIGVGYMMRYLKVVQKAMAIIREKQLQVMMVTARYNNAYKLTTHGSWFRKSDQGGPMIEQATHFCDLLRYIAGDVDLDTVQVNTVEHDEPAGKIVPLYFDDSGFETEDRIPLCTAATWKHESGTVASLTHAIALHGVHYSDEICIIADGYQMRIHNVYKDPVLYVRSPASDTVEQIFNYPGDDMFRNEMWAVLSAAAKKTGKAPIPVLDEDQGLYSDEFLTSYEDACKTFELTWRLRDASDESAIQNRARRLSKKTQSAQ</sequence>
<keyword evidence="4" id="KW-1185">Reference proteome</keyword>
<dbReference type="InterPro" id="IPR036291">
    <property type="entry name" value="NAD(P)-bd_dom_sf"/>
</dbReference>
<proteinExistence type="predicted"/>
<feature type="domain" description="Oxidoreductase putative C-terminal" evidence="2">
    <location>
        <begin position="162"/>
        <end position="303"/>
    </location>
</feature>
<dbReference type="Pfam" id="PF08635">
    <property type="entry name" value="ox_reductase_C"/>
    <property type="match status" value="1"/>
</dbReference>
<gene>
    <name evidence="3" type="ORF">TRICI_006540</name>
</gene>
<evidence type="ECO:0000313" key="4">
    <source>
        <dbReference type="Proteomes" id="UP000761534"/>
    </source>
</evidence>
<dbReference type="PANTHER" id="PTHR43249:SF1">
    <property type="entry name" value="D-GLUCOSIDE 3-DEHYDROGENASE"/>
    <property type="match status" value="1"/>
</dbReference>
<dbReference type="Proteomes" id="UP000761534">
    <property type="component" value="Unassembled WGS sequence"/>
</dbReference>
<dbReference type="GO" id="GO:0000166">
    <property type="term" value="F:nucleotide binding"/>
    <property type="evidence" value="ECO:0007669"/>
    <property type="project" value="InterPro"/>
</dbReference>